<evidence type="ECO:0000259" key="6">
    <source>
        <dbReference type="PROSITE" id="PS51918"/>
    </source>
</evidence>
<dbReference type="NCBIfam" id="TIGR04085">
    <property type="entry name" value="rSAM_more_4Fe4S"/>
    <property type="match status" value="1"/>
</dbReference>
<keyword evidence="2" id="KW-0949">S-adenosyl-L-methionine</keyword>
<evidence type="ECO:0000313" key="8">
    <source>
        <dbReference type="Proteomes" id="UP000675664"/>
    </source>
</evidence>
<organism evidence="7 8">
    <name type="scientific">Sinanaerobacter chloroacetimidivorans</name>
    <dbReference type="NCBI Taxonomy" id="2818044"/>
    <lineage>
        <taxon>Bacteria</taxon>
        <taxon>Bacillati</taxon>
        <taxon>Bacillota</taxon>
        <taxon>Clostridia</taxon>
        <taxon>Peptostreptococcales</taxon>
        <taxon>Anaerovoracaceae</taxon>
        <taxon>Sinanaerobacter</taxon>
    </lineage>
</organism>
<dbReference type="InterPro" id="IPR024025">
    <property type="entry name" value="SCIFF_rSAM_maturase"/>
</dbReference>
<reference evidence="7" key="2">
    <citation type="submission" date="2021-04" db="EMBL/GenBank/DDBJ databases">
        <authorList>
            <person name="Liu J."/>
        </authorList>
    </citation>
    <scope>NUCLEOTIDE SEQUENCE</scope>
    <source>
        <strain evidence="7">BAD-6</strain>
    </source>
</reference>
<dbReference type="SFLD" id="SFLDG01386">
    <property type="entry name" value="main_SPASM_domain-containing"/>
    <property type="match status" value="1"/>
</dbReference>
<accession>A0A8J7VZJ5</accession>
<dbReference type="RefSeq" id="WP_227016634.1">
    <property type="nucleotide sequence ID" value="NZ_JAGSND010000001.1"/>
</dbReference>
<dbReference type="InterPro" id="IPR013785">
    <property type="entry name" value="Aldolase_TIM"/>
</dbReference>
<dbReference type="Gene3D" id="3.20.20.70">
    <property type="entry name" value="Aldolase class I"/>
    <property type="match status" value="1"/>
</dbReference>
<feature type="domain" description="Radical SAM core" evidence="6">
    <location>
        <begin position="88"/>
        <end position="315"/>
    </location>
</feature>
<dbReference type="NCBIfam" id="TIGR03974">
    <property type="entry name" value="rSAM_six_Cys"/>
    <property type="match status" value="1"/>
</dbReference>
<dbReference type="SFLD" id="SFLDG01067">
    <property type="entry name" value="SPASM/twitch_domain_containing"/>
    <property type="match status" value="1"/>
</dbReference>
<dbReference type="Pfam" id="PF13353">
    <property type="entry name" value="Fer4_12"/>
    <property type="match status" value="1"/>
</dbReference>
<dbReference type="SFLD" id="SFLDG01384">
    <property type="entry name" value="thioether_bond_formation_requi"/>
    <property type="match status" value="1"/>
</dbReference>
<dbReference type="EMBL" id="JAGSND010000001">
    <property type="protein sequence ID" value="MBR0596508.1"/>
    <property type="molecule type" value="Genomic_DNA"/>
</dbReference>
<dbReference type="CDD" id="cd21124">
    <property type="entry name" value="SPASM_CteB-like"/>
    <property type="match status" value="1"/>
</dbReference>
<dbReference type="InterPro" id="IPR023867">
    <property type="entry name" value="Sulphatase_maturase_rSAM"/>
</dbReference>
<comment type="cofactor">
    <cofactor evidence="1">
        <name>[4Fe-4S] cluster</name>
        <dbReference type="ChEBI" id="CHEBI:49883"/>
    </cofactor>
</comment>
<dbReference type="InterPro" id="IPR058240">
    <property type="entry name" value="rSAM_sf"/>
</dbReference>
<dbReference type="InterPro" id="IPR047602">
    <property type="entry name" value="SPASM_CteB-like"/>
</dbReference>
<dbReference type="PROSITE" id="PS51918">
    <property type="entry name" value="RADICAL_SAM"/>
    <property type="match status" value="1"/>
</dbReference>
<dbReference type="SFLD" id="SFLDS00029">
    <property type="entry name" value="Radical_SAM"/>
    <property type="match status" value="1"/>
</dbReference>
<keyword evidence="8" id="KW-1185">Reference proteome</keyword>
<evidence type="ECO:0000313" key="7">
    <source>
        <dbReference type="EMBL" id="MBR0596508.1"/>
    </source>
</evidence>
<dbReference type="Proteomes" id="UP000675664">
    <property type="component" value="Unassembled WGS sequence"/>
</dbReference>
<dbReference type="InterPro" id="IPR023885">
    <property type="entry name" value="4Fe4S-binding_SPASM_dom"/>
</dbReference>
<dbReference type="InterPro" id="IPR007197">
    <property type="entry name" value="rSAM"/>
</dbReference>
<evidence type="ECO:0000256" key="4">
    <source>
        <dbReference type="ARBA" id="ARBA00023004"/>
    </source>
</evidence>
<dbReference type="Pfam" id="PF13186">
    <property type="entry name" value="SPASM"/>
    <property type="match status" value="1"/>
</dbReference>
<comment type="caution">
    <text evidence="7">The sequence shown here is derived from an EMBL/GenBank/DDBJ whole genome shotgun (WGS) entry which is preliminary data.</text>
</comment>
<reference evidence="7" key="1">
    <citation type="submission" date="2021-04" db="EMBL/GenBank/DDBJ databases">
        <title>Sinoanaerobacter chloroacetimidivorans sp. nov., an obligate anaerobic bacterium isolated from anaerobic sludge.</title>
        <authorList>
            <person name="Bao Y."/>
        </authorList>
    </citation>
    <scope>NUCLEOTIDE SEQUENCE</scope>
    <source>
        <strain evidence="7">BAD-6</strain>
    </source>
</reference>
<dbReference type="PANTHER" id="PTHR43273">
    <property type="entry name" value="ANAEROBIC SULFATASE-MATURATING ENZYME HOMOLOG ASLB-RELATED"/>
    <property type="match status" value="1"/>
</dbReference>
<dbReference type="CDD" id="cd01335">
    <property type="entry name" value="Radical_SAM"/>
    <property type="match status" value="1"/>
</dbReference>
<sequence>MIHKYQFKDLYIVMDINSGAIHVVSKIVYDILDYFNEHSKDEILDLFKRQYNADDILEALEEIRYLIDEGMLFTDDSQITTEMLEGRGSVIKAMCLHVAHDCNMTCKYCFGDKGAFEGVRSLLSLETGKKAIDFLLSHSGSRRNLEIDFFGGEPLMNFQVVKDLVSYGREAEKAYGKNIRFTITTNGLLLDEEKEDYINTNMDNVILSIDGRPEVNDNMRRTVNDKGTYDIIVKNYLRFAEKRKGTYYVRGTFTRDNLDFSEDVKHLAEIGFKNISVEPVVTDLSQRYALQEEDKDRILDEYDKLTDLYLDHAKEGKQFAFFHFNVDLNQGPCVYKRVAGCGAGTEYVAVSPEGDIYPCHQFVGNPDFQLGNLNDERFENKLYNEFNKAHIYNKEQCRDCWAKFYCSGGCHANAFHMNHDIKIPYQLGCELEKKRIECAVGIKAALSTENDE</sequence>
<gene>
    <name evidence="7" type="primary">scfB</name>
    <name evidence="7" type="ORF">KCX82_01345</name>
</gene>
<dbReference type="AlphaFoldDB" id="A0A8J7VZJ5"/>
<dbReference type="GO" id="GO:0046872">
    <property type="term" value="F:metal ion binding"/>
    <property type="evidence" value="ECO:0007669"/>
    <property type="project" value="UniProtKB-KW"/>
</dbReference>
<keyword evidence="5" id="KW-0411">Iron-sulfur</keyword>
<keyword evidence="3" id="KW-0479">Metal-binding</keyword>
<evidence type="ECO:0000256" key="1">
    <source>
        <dbReference type="ARBA" id="ARBA00001966"/>
    </source>
</evidence>
<proteinExistence type="predicted"/>
<name>A0A8J7VZJ5_9FIRM</name>
<dbReference type="SUPFAM" id="SSF102114">
    <property type="entry name" value="Radical SAM enzymes"/>
    <property type="match status" value="1"/>
</dbReference>
<evidence type="ECO:0000256" key="2">
    <source>
        <dbReference type="ARBA" id="ARBA00022691"/>
    </source>
</evidence>
<protein>
    <submittedName>
        <fullName evidence="7">Thioether cross-link-forming SCIFF peptide maturase</fullName>
    </submittedName>
</protein>
<dbReference type="GO" id="GO:0051536">
    <property type="term" value="F:iron-sulfur cluster binding"/>
    <property type="evidence" value="ECO:0007669"/>
    <property type="project" value="UniProtKB-KW"/>
</dbReference>
<evidence type="ECO:0000256" key="3">
    <source>
        <dbReference type="ARBA" id="ARBA00022723"/>
    </source>
</evidence>
<dbReference type="PANTHER" id="PTHR43273:SF8">
    <property type="entry name" value="RADICAL SAM DOMAIN PROTEIN"/>
    <property type="match status" value="1"/>
</dbReference>
<dbReference type="GO" id="GO:0016491">
    <property type="term" value="F:oxidoreductase activity"/>
    <property type="evidence" value="ECO:0007669"/>
    <property type="project" value="InterPro"/>
</dbReference>
<keyword evidence="4" id="KW-0408">Iron</keyword>
<evidence type="ECO:0000256" key="5">
    <source>
        <dbReference type="ARBA" id="ARBA00023014"/>
    </source>
</evidence>